<dbReference type="InterPro" id="IPR001387">
    <property type="entry name" value="Cro/C1-type_HTH"/>
</dbReference>
<accession>A0A9D1Z5K0</accession>
<dbReference type="Pfam" id="PF13560">
    <property type="entry name" value="HTH_31"/>
    <property type="match status" value="1"/>
</dbReference>
<dbReference type="InterPro" id="IPR010982">
    <property type="entry name" value="Lambda_DNA-bd_dom_sf"/>
</dbReference>
<comment type="caution">
    <text evidence="4">The sequence shown here is derived from an EMBL/GenBank/DDBJ whole genome shotgun (WGS) entry which is preliminary data.</text>
</comment>
<keyword evidence="1" id="KW-0238">DNA-binding</keyword>
<dbReference type="PANTHER" id="PTHR46558:SF4">
    <property type="entry name" value="DNA-BIDING PHAGE PROTEIN"/>
    <property type="match status" value="1"/>
</dbReference>
<protein>
    <submittedName>
        <fullName evidence="4">Helix-turn-helix domain-containing protein</fullName>
    </submittedName>
</protein>
<reference evidence="4" key="2">
    <citation type="submission" date="2021-04" db="EMBL/GenBank/DDBJ databases">
        <authorList>
            <person name="Gilroy R."/>
        </authorList>
    </citation>
    <scope>NUCLEOTIDE SEQUENCE</scope>
    <source>
        <strain evidence="4">CHK33-7979</strain>
    </source>
</reference>
<feature type="region of interest" description="Disordered" evidence="2">
    <location>
        <begin position="86"/>
        <end position="108"/>
    </location>
</feature>
<proteinExistence type="predicted"/>
<organism evidence="4 5">
    <name type="scientific">Candidatus Intestinimonas merdavium</name>
    <dbReference type="NCBI Taxonomy" id="2838622"/>
    <lineage>
        <taxon>Bacteria</taxon>
        <taxon>Bacillati</taxon>
        <taxon>Bacillota</taxon>
        <taxon>Clostridia</taxon>
        <taxon>Eubacteriales</taxon>
        <taxon>Intestinimonas</taxon>
    </lineage>
</organism>
<gene>
    <name evidence="4" type="ORF">H9826_10575</name>
</gene>
<feature type="domain" description="HTH cro/C1-type" evidence="3">
    <location>
        <begin position="8"/>
        <end position="62"/>
    </location>
</feature>
<reference evidence="4" key="1">
    <citation type="journal article" date="2021" name="PeerJ">
        <title>Extensive microbial diversity within the chicken gut microbiome revealed by metagenomics and culture.</title>
        <authorList>
            <person name="Gilroy R."/>
            <person name="Ravi A."/>
            <person name="Getino M."/>
            <person name="Pursley I."/>
            <person name="Horton D.L."/>
            <person name="Alikhan N.F."/>
            <person name="Baker D."/>
            <person name="Gharbi K."/>
            <person name="Hall N."/>
            <person name="Watson M."/>
            <person name="Adriaenssens E.M."/>
            <person name="Foster-Nyarko E."/>
            <person name="Jarju S."/>
            <person name="Secka A."/>
            <person name="Antonio M."/>
            <person name="Oren A."/>
            <person name="Chaudhuri R.R."/>
            <person name="La Ragione R."/>
            <person name="Hildebrand F."/>
            <person name="Pallen M.J."/>
        </authorList>
    </citation>
    <scope>NUCLEOTIDE SEQUENCE</scope>
    <source>
        <strain evidence="4">CHK33-7979</strain>
    </source>
</reference>
<dbReference type="SMART" id="SM00530">
    <property type="entry name" value="HTH_XRE"/>
    <property type="match status" value="1"/>
</dbReference>
<evidence type="ECO:0000259" key="3">
    <source>
        <dbReference type="PROSITE" id="PS50943"/>
    </source>
</evidence>
<dbReference type="EMBL" id="DXCX01000114">
    <property type="protein sequence ID" value="HIY74394.1"/>
    <property type="molecule type" value="Genomic_DNA"/>
</dbReference>
<evidence type="ECO:0000256" key="2">
    <source>
        <dbReference type="SAM" id="MobiDB-lite"/>
    </source>
</evidence>
<evidence type="ECO:0000313" key="5">
    <source>
        <dbReference type="Proteomes" id="UP000886824"/>
    </source>
</evidence>
<name>A0A9D1Z5K0_9FIRM</name>
<dbReference type="Gene3D" id="1.10.260.40">
    <property type="entry name" value="lambda repressor-like DNA-binding domains"/>
    <property type="match status" value="1"/>
</dbReference>
<dbReference type="SUPFAM" id="SSF47413">
    <property type="entry name" value="lambda repressor-like DNA-binding domains"/>
    <property type="match status" value="1"/>
</dbReference>
<dbReference type="GO" id="GO:0003677">
    <property type="term" value="F:DNA binding"/>
    <property type="evidence" value="ECO:0007669"/>
    <property type="project" value="UniProtKB-KW"/>
</dbReference>
<dbReference type="CDD" id="cd00093">
    <property type="entry name" value="HTH_XRE"/>
    <property type="match status" value="1"/>
</dbReference>
<dbReference type="PROSITE" id="PS50943">
    <property type="entry name" value="HTH_CROC1"/>
    <property type="match status" value="1"/>
</dbReference>
<dbReference type="AlphaFoldDB" id="A0A9D1Z5K0"/>
<dbReference type="Proteomes" id="UP000886824">
    <property type="component" value="Unassembled WGS sequence"/>
</dbReference>
<evidence type="ECO:0000313" key="4">
    <source>
        <dbReference type="EMBL" id="HIY74394.1"/>
    </source>
</evidence>
<sequence>MVTMAQRIEELRTERGLSRPGLAAALGLPKNAIEKFETGRQSPTKEQVQALADYFAVSVFYLRGESGDRTRQDAWLDAAYSDTDAGHVPMAAPKRKEPQPQAAPTGQGTIFDSFLKSKQFRDLVRETVTEVLRSPEGQALVAKAVQRELNRR</sequence>
<evidence type="ECO:0000256" key="1">
    <source>
        <dbReference type="ARBA" id="ARBA00023125"/>
    </source>
</evidence>
<dbReference type="PANTHER" id="PTHR46558">
    <property type="entry name" value="TRACRIPTIONAL REGULATORY PROTEIN-RELATED-RELATED"/>
    <property type="match status" value="1"/>
</dbReference>